<comment type="subcellular location">
    <subcellularLocation>
        <location evidence="1 7">Nucleus</location>
    </subcellularLocation>
</comment>
<evidence type="ECO:0000256" key="4">
    <source>
        <dbReference type="ARBA" id="ARBA00023163"/>
    </source>
</evidence>
<accession>A0AA39UBM7</accession>
<feature type="region of interest" description="Disordered" evidence="8">
    <location>
        <begin position="758"/>
        <end position="783"/>
    </location>
</feature>
<dbReference type="EMBL" id="JAUEPR010000006">
    <property type="protein sequence ID" value="KAK0483312.1"/>
    <property type="molecule type" value="Genomic_DNA"/>
</dbReference>
<feature type="region of interest" description="Disordered" evidence="8">
    <location>
        <begin position="157"/>
        <end position="193"/>
    </location>
</feature>
<feature type="region of interest" description="Disordered" evidence="8">
    <location>
        <begin position="495"/>
        <end position="561"/>
    </location>
</feature>
<name>A0AA39UBM7_9AGAR</name>
<evidence type="ECO:0000256" key="8">
    <source>
        <dbReference type="SAM" id="MobiDB-lite"/>
    </source>
</evidence>
<dbReference type="GO" id="GO:0006357">
    <property type="term" value="P:regulation of transcription by RNA polymerase II"/>
    <property type="evidence" value="ECO:0007669"/>
    <property type="project" value="InterPro"/>
</dbReference>
<feature type="compositionally biased region" description="Low complexity" evidence="8">
    <location>
        <begin position="507"/>
        <end position="519"/>
    </location>
</feature>
<organism evidence="10 11">
    <name type="scientific">Armillaria novae-zelandiae</name>
    <dbReference type="NCBI Taxonomy" id="153914"/>
    <lineage>
        <taxon>Eukaryota</taxon>
        <taxon>Fungi</taxon>
        <taxon>Dikarya</taxon>
        <taxon>Basidiomycota</taxon>
        <taxon>Agaricomycotina</taxon>
        <taxon>Agaricomycetes</taxon>
        <taxon>Agaricomycetidae</taxon>
        <taxon>Agaricales</taxon>
        <taxon>Marasmiineae</taxon>
        <taxon>Physalacriaceae</taxon>
        <taxon>Armillaria</taxon>
    </lineage>
</organism>
<dbReference type="Proteomes" id="UP001175227">
    <property type="component" value="Unassembled WGS sequence"/>
</dbReference>
<evidence type="ECO:0000256" key="1">
    <source>
        <dbReference type="ARBA" id="ARBA00004123"/>
    </source>
</evidence>
<dbReference type="InterPro" id="IPR019542">
    <property type="entry name" value="Enhancer_polycomb-like_N"/>
</dbReference>
<dbReference type="GO" id="GO:0035267">
    <property type="term" value="C:NuA4 histone acetyltransferase complex"/>
    <property type="evidence" value="ECO:0007669"/>
    <property type="project" value="InterPro"/>
</dbReference>
<dbReference type="InterPro" id="IPR024943">
    <property type="entry name" value="Enhancer_polycomb"/>
</dbReference>
<comment type="caution">
    <text evidence="10">The sequence shown here is derived from an EMBL/GenBank/DDBJ whole genome shotgun (WGS) entry which is preliminary data.</text>
</comment>
<keyword evidence="11" id="KW-1185">Reference proteome</keyword>
<keyword evidence="3 7" id="KW-0805">Transcription regulation</keyword>
<evidence type="ECO:0000256" key="7">
    <source>
        <dbReference type="RuleBase" id="RU361124"/>
    </source>
</evidence>
<feature type="compositionally biased region" description="Polar residues" evidence="8">
    <location>
        <begin position="672"/>
        <end position="689"/>
    </location>
</feature>
<evidence type="ECO:0000256" key="5">
    <source>
        <dbReference type="ARBA" id="ARBA00023242"/>
    </source>
</evidence>
<protein>
    <recommendedName>
        <fullName evidence="7">Enhancer of polycomb-like protein</fullName>
    </recommendedName>
</protein>
<feature type="domain" description="Enhancer of polycomb-like N-terminal" evidence="9">
    <location>
        <begin position="14"/>
        <end position="208"/>
    </location>
</feature>
<sequence>MGRPQPPLPSSRNRNRITNKSRLKIVRGDVAVEPIILDEDEEKNRLLQSVAGVDQDDANEHHLQQVLSAASFRSQTSRSAEVGRSQGLSSVFIPTPDSTGIVDNYESLYPANRWSDPVPYIFSSLTVEECVSGGLAHGATYYMDEKDEEWLSKNNEEARGVGTSSQAALNSGTRISGRSTKAKGKESDNNSPIEISEDQFELVMGLFELITHEETEYLHHVRIPLSRTLQHSQLLRQSLSGGMPFPDFSNYQDTFANELSPTHFSTFKVPPWVPPPSQLLRIARLIYPHWKERRLERGGLRITPILNYDEQDTLNESYVCFRQREVKAVRKTRASQANSSDKLAVLSRQLADPLDIANRVLEREKHKLASIQLNKAVWERRLALVELKRKNPSLGDKADVDLLVDKEKPVKKPEPRAPRISTAKRESIAPIPIIRVERAEPAIRPSKRICILSEEIESAMQRVRTNNAAQNMEDNAHYAPFPSYASRLFKFMPPPNGPSSRLGAATASDSDSEANPSSSRQSMPIRLRTGRGGRMHVDRRGINRRNHQPSHPDNAMDVDEDRRVEERWRFDADDEPVVSAGGSDEQDRTLVDDYDVKYLRHSMRIMADVDPAIMNDPSILVHRDGAREVVVPFRLGIPATVGPRHSIQTPRPPPISTPIAIQQAPQTAVTNTRLPSTVLSHTATPTPTINGGGRAAITMPHIDTPKGDVQDGRTVNGLSLQQLQQLKSAFATTSPEMAKYIPPAMRPQWTNLTTSVTQNSDTAAADMRNGSRTPVLPVTTQSY</sequence>
<comment type="similarity">
    <text evidence="2 7">Belongs to the enhancer of polycomb family.</text>
</comment>
<evidence type="ECO:0000256" key="6">
    <source>
        <dbReference type="ARBA" id="ARBA00025513"/>
    </source>
</evidence>
<evidence type="ECO:0000313" key="10">
    <source>
        <dbReference type="EMBL" id="KAK0483312.1"/>
    </source>
</evidence>
<dbReference type="AlphaFoldDB" id="A0AA39UBM7"/>
<reference evidence="10" key="1">
    <citation type="submission" date="2023-06" db="EMBL/GenBank/DDBJ databases">
        <authorList>
            <consortium name="Lawrence Berkeley National Laboratory"/>
            <person name="Ahrendt S."/>
            <person name="Sahu N."/>
            <person name="Indic B."/>
            <person name="Wong-Bajracharya J."/>
            <person name="Merenyi Z."/>
            <person name="Ke H.-M."/>
            <person name="Monk M."/>
            <person name="Kocsube S."/>
            <person name="Drula E."/>
            <person name="Lipzen A."/>
            <person name="Balint B."/>
            <person name="Henrissat B."/>
            <person name="Andreopoulos B."/>
            <person name="Martin F.M."/>
            <person name="Harder C.B."/>
            <person name="Rigling D."/>
            <person name="Ford K.L."/>
            <person name="Foster G.D."/>
            <person name="Pangilinan J."/>
            <person name="Papanicolaou A."/>
            <person name="Barry K."/>
            <person name="LaButti K."/>
            <person name="Viragh M."/>
            <person name="Koriabine M."/>
            <person name="Yan M."/>
            <person name="Riley R."/>
            <person name="Champramary S."/>
            <person name="Plett K.L."/>
            <person name="Tsai I.J."/>
            <person name="Slot J."/>
            <person name="Sipos G."/>
            <person name="Plett J."/>
            <person name="Nagy L.G."/>
            <person name="Grigoriev I.V."/>
        </authorList>
    </citation>
    <scope>NUCLEOTIDE SEQUENCE</scope>
    <source>
        <strain evidence="10">ICMP 16352</strain>
    </source>
</reference>
<feature type="compositionally biased region" description="Polar residues" evidence="8">
    <location>
        <begin position="162"/>
        <end position="179"/>
    </location>
</feature>
<evidence type="ECO:0000259" key="9">
    <source>
        <dbReference type="Pfam" id="PF10513"/>
    </source>
</evidence>
<dbReference type="GO" id="GO:0005634">
    <property type="term" value="C:nucleus"/>
    <property type="evidence" value="ECO:0007669"/>
    <property type="project" value="UniProtKB-SubCell"/>
</dbReference>
<evidence type="ECO:0000256" key="3">
    <source>
        <dbReference type="ARBA" id="ARBA00023015"/>
    </source>
</evidence>
<evidence type="ECO:0000313" key="11">
    <source>
        <dbReference type="Proteomes" id="UP001175227"/>
    </source>
</evidence>
<dbReference type="Pfam" id="PF10513">
    <property type="entry name" value="EPL1"/>
    <property type="match status" value="1"/>
</dbReference>
<dbReference type="PANTHER" id="PTHR14898">
    <property type="entry name" value="ENHANCER OF POLYCOMB"/>
    <property type="match status" value="1"/>
</dbReference>
<gene>
    <name evidence="10" type="ORF">IW261DRAFT_1331722</name>
</gene>
<evidence type="ECO:0000256" key="2">
    <source>
        <dbReference type="ARBA" id="ARBA00008035"/>
    </source>
</evidence>
<feature type="region of interest" description="Disordered" evidence="8">
    <location>
        <begin position="672"/>
        <end position="693"/>
    </location>
</feature>
<keyword evidence="4 7" id="KW-0804">Transcription</keyword>
<proteinExistence type="inferred from homology"/>
<comment type="function">
    <text evidence="6">Component of the NuA4 histone acetyltransferase complex which is involved in transcriptional activation of selected genes principally by acetylation of nucleosomal histone H4 and H2A. The NuA4 complex is also involved in DNA repair. Involved in gene silencing by neighboring heterochromatin, blockage of the silencing spreading along the chromosome, and required for cell cycle progression through G2/M.</text>
</comment>
<keyword evidence="5 7" id="KW-0539">Nucleus</keyword>